<evidence type="ECO:0000313" key="2">
    <source>
        <dbReference type="EMBL" id="KTC80679.1"/>
    </source>
</evidence>
<gene>
    <name evidence="2" type="ORF">Lche_2699</name>
</gene>
<protein>
    <submittedName>
        <fullName evidence="2">Uncharacterized protein</fullName>
    </submittedName>
</protein>
<accession>A0A0W0SBE3</accession>
<sequence>MFSRSIEWNKQLKISSTYAFIDHKKIIMLYCVNTSFEPRVMKITQFYENLNDVLAVLKDGYMGGLAAFEVNTLGDVLTHHAELTPALIKEMLKSPIAEDFFDPPFYFPFNENTLEQLKSYQLDKDKFLNSWGYVIDKKLAQKHKMGEQLIELVTRIIQKQQELAEDPQYINRILVNRMKALEEALELIDDKMESLQNRQKSPGFFDTEENLRAKISRLRLIKDQLETTYIRYHLVCKPSQISKKMAGKVANLLAQVSGKDLEIEQLEVLQSQVQGMLTEHPQLSMKHKTHLEQEKKEMSKLQMVSLFPSEESEAEDLFDQQPSLEEQFSHTRTMLVKTAHHFLQESKNQLSKAFTEAKKYTLEETSEQRHNNPFMKFLDKVLYCITRGFCHVLTDTESVIEKAGETLSYS</sequence>
<dbReference type="STRING" id="28084.Lche_2699"/>
<proteinExistence type="predicted"/>
<name>A0A0W0SBE3_9GAMM</name>
<organism evidence="2 3">
    <name type="scientific">Legionella cherrii</name>
    <dbReference type="NCBI Taxonomy" id="28084"/>
    <lineage>
        <taxon>Bacteria</taxon>
        <taxon>Pseudomonadati</taxon>
        <taxon>Pseudomonadota</taxon>
        <taxon>Gammaproteobacteria</taxon>
        <taxon>Legionellales</taxon>
        <taxon>Legionellaceae</taxon>
        <taxon>Legionella</taxon>
    </lineage>
</organism>
<dbReference type="PATRIC" id="fig|28084.5.peg.2922"/>
<dbReference type="Proteomes" id="UP000054921">
    <property type="component" value="Unassembled WGS sequence"/>
</dbReference>
<reference evidence="2 3" key="1">
    <citation type="submission" date="2015-11" db="EMBL/GenBank/DDBJ databases">
        <title>Genomic analysis of 38 Legionella species identifies large and diverse effector repertoires.</title>
        <authorList>
            <person name="Burstein D."/>
            <person name="Amaro F."/>
            <person name="Zusman T."/>
            <person name="Lifshitz Z."/>
            <person name="Cohen O."/>
            <person name="Gilbert J.A."/>
            <person name="Pupko T."/>
            <person name="Shuman H.A."/>
            <person name="Segal G."/>
        </authorList>
    </citation>
    <scope>NUCLEOTIDE SEQUENCE [LARGE SCALE GENOMIC DNA]</scope>
    <source>
        <strain evidence="2 3">ORW</strain>
    </source>
</reference>
<evidence type="ECO:0000313" key="3">
    <source>
        <dbReference type="Proteomes" id="UP000054921"/>
    </source>
</evidence>
<dbReference type="RefSeq" id="WP_058388077.1">
    <property type="nucleotide sequence ID" value="NZ_LNXW01000013.1"/>
</dbReference>
<feature type="coiled-coil region" evidence="1">
    <location>
        <begin position="171"/>
        <end position="228"/>
    </location>
</feature>
<evidence type="ECO:0000256" key="1">
    <source>
        <dbReference type="SAM" id="Coils"/>
    </source>
</evidence>
<comment type="caution">
    <text evidence="2">The sequence shown here is derived from an EMBL/GenBank/DDBJ whole genome shotgun (WGS) entry which is preliminary data.</text>
</comment>
<dbReference type="EMBL" id="LNXW01000013">
    <property type="protein sequence ID" value="KTC80679.1"/>
    <property type="molecule type" value="Genomic_DNA"/>
</dbReference>
<dbReference type="AlphaFoldDB" id="A0A0W0SBE3"/>
<keyword evidence="1" id="KW-0175">Coiled coil</keyword>